<dbReference type="CDD" id="cd00619">
    <property type="entry name" value="Terminator_NusB"/>
    <property type="match status" value="1"/>
</dbReference>
<dbReference type="GO" id="GO:0031564">
    <property type="term" value="P:transcription antitermination"/>
    <property type="evidence" value="ECO:0007669"/>
    <property type="project" value="UniProtKB-KW"/>
</dbReference>
<evidence type="ECO:0000313" key="9">
    <source>
        <dbReference type="Proteomes" id="UP000295500"/>
    </source>
</evidence>
<evidence type="ECO:0000259" key="7">
    <source>
        <dbReference type="Pfam" id="PF01029"/>
    </source>
</evidence>
<dbReference type="GO" id="GO:0005829">
    <property type="term" value="C:cytosol"/>
    <property type="evidence" value="ECO:0007669"/>
    <property type="project" value="TreeGrafter"/>
</dbReference>
<dbReference type="PANTHER" id="PTHR11078:SF3">
    <property type="entry name" value="ANTITERMINATION NUSB DOMAIN-CONTAINING PROTEIN"/>
    <property type="match status" value="1"/>
</dbReference>
<sequence length="131" mass="15016">MNRTDAREFMMKVFYQMDMNNDYDELSSEKYLSEGKIGVQREYCERLCKLICENREAIDTEIEKYSIGWSIDRMPKTDIAILRLAACEISYIDDVPPAVAINEAVDLAKKYGTDQSPKFVNAILGNIVKEG</sequence>
<proteinExistence type="inferred from homology"/>
<reference evidence="8 9" key="1">
    <citation type="submission" date="2019-03" db="EMBL/GenBank/DDBJ databases">
        <title>Genomic Encyclopedia of Type Strains, Phase IV (KMG-IV): sequencing the most valuable type-strain genomes for metagenomic binning, comparative biology and taxonomic classification.</title>
        <authorList>
            <person name="Goeker M."/>
        </authorList>
    </citation>
    <scope>NUCLEOTIDE SEQUENCE [LARGE SCALE GENOMIC DNA]</scope>
    <source>
        <strain evidence="8 9">DSM 28287</strain>
    </source>
</reference>
<dbReference type="Gene3D" id="1.10.940.10">
    <property type="entry name" value="NusB-like"/>
    <property type="match status" value="1"/>
</dbReference>
<dbReference type="EMBL" id="SNXO01000006">
    <property type="protein sequence ID" value="TDP58530.1"/>
    <property type="molecule type" value="Genomic_DNA"/>
</dbReference>
<dbReference type="InterPro" id="IPR035926">
    <property type="entry name" value="NusB-like_sf"/>
</dbReference>
<dbReference type="InterPro" id="IPR011605">
    <property type="entry name" value="NusB_fam"/>
</dbReference>
<feature type="domain" description="NusB/RsmB/TIM44" evidence="7">
    <location>
        <begin position="5"/>
        <end position="129"/>
    </location>
</feature>
<comment type="function">
    <text evidence="6">Involved in transcription antitermination. Required for transcription of ribosomal RNA (rRNA) genes. Binds specifically to the boxA antiterminator sequence of the ribosomal RNA (rrn) operons.</text>
</comment>
<comment type="caution">
    <text evidence="8">The sequence shown here is derived from an EMBL/GenBank/DDBJ whole genome shotgun (WGS) entry which is preliminary data.</text>
</comment>
<dbReference type="AlphaFoldDB" id="A0A4R6Q8R7"/>
<dbReference type="GO" id="GO:0006353">
    <property type="term" value="P:DNA-templated transcription termination"/>
    <property type="evidence" value="ECO:0007669"/>
    <property type="project" value="UniProtKB-UniRule"/>
</dbReference>
<dbReference type="GO" id="GO:0003723">
    <property type="term" value="F:RNA binding"/>
    <property type="evidence" value="ECO:0007669"/>
    <property type="project" value="UniProtKB-UniRule"/>
</dbReference>
<dbReference type="RefSeq" id="WP_133527880.1">
    <property type="nucleotide sequence ID" value="NZ_SNXO01000006.1"/>
</dbReference>
<dbReference type="SUPFAM" id="SSF48013">
    <property type="entry name" value="NusB-like"/>
    <property type="match status" value="1"/>
</dbReference>
<evidence type="ECO:0000256" key="5">
    <source>
        <dbReference type="ARBA" id="ARBA00023163"/>
    </source>
</evidence>
<comment type="similarity">
    <text evidence="1 6">Belongs to the NusB family.</text>
</comment>
<dbReference type="OrthoDB" id="9811381at2"/>
<dbReference type="NCBIfam" id="TIGR01951">
    <property type="entry name" value="nusB"/>
    <property type="match status" value="1"/>
</dbReference>
<evidence type="ECO:0000256" key="6">
    <source>
        <dbReference type="HAMAP-Rule" id="MF_00073"/>
    </source>
</evidence>
<evidence type="ECO:0000256" key="3">
    <source>
        <dbReference type="ARBA" id="ARBA00022884"/>
    </source>
</evidence>
<keyword evidence="4 6" id="KW-0805">Transcription regulation</keyword>
<evidence type="ECO:0000256" key="1">
    <source>
        <dbReference type="ARBA" id="ARBA00005952"/>
    </source>
</evidence>
<keyword evidence="9" id="KW-1185">Reference proteome</keyword>
<gene>
    <name evidence="6" type="primary">nusB</name>
    <name evidence="8" type="ORF">EV211_10639</name>
</gene>
<evidence type="ECO:0000256" key="2">
    <source>
        <dbReference type="ARBA" id="ARBA00022814"/>
    </source>
</evidence>
<evidence type="ECO:0000313" key="8">
    <source>
        <dbReference type="EMBL" id="TDP58530.1"/>
    </source>
</evidence>
<dbReference type="PANTHER" id="PTHR11078">
    <property type="entry name" value="N UTILIZATION SUBSTANCE PROTEIN B-RELATED"/>
    <property type="match status" value="1"/>
</dbReference>
<evidence type="ECO:0000256" key="4">
    <source>
        <dbReference type="ARBA" id="ARBA00023015"/>
    </source>
</evidence>
<dbReference type="Pfam" id="PF01029">
    <property type="entry name" value="NusB"/>
    <property type="match status" value="1"/>
</dbReference>
<dbReference type="Proteomes" id="UP000295500">
    <property type="component" value="Unassembled WGS sequence"/>
</dbReference>
<keyword evidence="5 6" id="KW-0804">Transcription</keyword>
<accession>A0A4R6Q8R7</accession>
<keyword evidence="2 6" id="KW-0889">Transcription antitermination</keyword>
<protein>
    <recommendedName>
        <fullName evidence="6">Transcription antitermination protein NusB</fullName>
    </recommendedName>
    <alternativeName>
        <fullName evidence="6">Antitermination factor NusB</fullName>
    </alternativeName>
</protein>
<organism evidence="8 9">
    <name type="scientific">Aminicella lysinilytica</name>
    <dbReference type="NCBI Taxonomy" id="433323"/>
    <lineage>
        <taxon>Bacteria</taxon>
        <taxon>Bacillati</taxon>
        <taxon>Bacillota</taxon>
        <taxon>Clostridia</taxon>
        <taxon>Peptostreptococcales</taxon>
        <taxon>Anaerovoracaceae</taxon>
        <taxon>Aminicella</taxon>
    </lineage>
</organism>
<dbReference type="InterPro" id="IPR006027">
    <property type="entry name" value="NusB_RsmB_TIM44"/>
</dbReference>
<dbReference type="HAMAP" id="MF_00073">
    <property type="entry name" value="NusB"/>
    <property type="match status" value="1"/>
</dbReference>
<name>A0A4R6Q8R7_9FIRM</name>
<keyword evidence="3 6" id="KW-0694">RNA-binding</keyword>